<dbReference type="EMBL" id="KZ997889">
    <property type="protein sequence ID" value="RKO86817.1"/>
    <property type="molecule type" value="Genomic_DNA"/>
</dbReference>
<gene>
    <name evidence="3" type="ORF">BDK51DRAFT_33872</name>
</gene>
<protein>
    <submittedName>
        <fullName evidence="3">Uncharacterized protein</fullName>
    </submittedName>
</protein>
<evidence type="ECO:0000256" key="2">
    <source>
        <dbReference type="SAM" id="Phobius"/>
    </source>
</evidence>
<keyword evidence="2" id="KW-0812">Transmembrane</keyword>
<dbReference type="Proteomes" id="UP000269721">
    <property type="component" value="Unassembled WGS sequence"/>
</dbReference>
<reference evidence="4" key="1">
    <citation type="journal article" date="2018" name="Nat. Microbiol.">
        <title>Leveraging single-cell genomics to expand the fungal tree of life.</title>
        <authorList>
            <person name="Ahrendt S.R."/>
            <person name="Quandt C.A."/>
            <person name="Ciobanu D."/>
            <person name="Clum A."/>
            <person name="Salamov A."/>
            <person name="Andreopoulos B."/>
            <person name="Cheng J.F."/>
            <person name="Woyke T."/>
            <person name="Pelin A."/>
            <person name="Henrissat B."/>
            <person name="Reynolds N.K."/>
            <person name="Benny G.L."/>
            <person name="Smith M.E."/>
            <person name="James T.Y."/>
            <person name="Grigoriev I.V."/>
        </authorList>
    </citation>
    <scope>NUCLEOTIDE SEQUENCE [LARGE SCALE GENOMIC DNA]</scope>
</reference>
<feature type="compositionally biased region" description="Low complexity" evidence="1">
    <location>
        <begin position="301"/>
        <end position="315"/>
    </location>
</feature>
<feature type="transmembrane region" description="Helical" evidence="2">
    <location>
        <begin position="139"/>
        <end position="164"/>
    </location>
</feature>
<keyword evidence="4" id="KW-1185">Reference proteome</keyword>
<keyword evidence="2" id="KW-1133">Transmembrane helix</keyword>
<evidence type="ECO:0000313" key="4">
    <source>
        <dbReference type="Proteomes" id="UP000269721"/>
    </source>
</evidence>
<sequence>MQDALQVAYNACRSWAPSECGGHGQCVASLTAKTANLSSLATTPLPHHVLDAVYASLVSCRCDDGYSGVDMFQAYPYLLPNPRYPTPRQNYFSRILITLAHATFWVGAHEIMISYLAVLTRAGSILWTDSAVAKGRRAYRIYSAVATCIAIGGVIIALCIGPDIQIGDAPTAPLDANGVPLPWSSAAVIVMDEPVTRRWIIVFFMVCAGNIVLCGFPITWAMSQMFFLLRLTERKNREMEKRNSDISWNLPGTKESGDDIQVSIDPPEPCLEVNNPQTPIRRRIPTPLDLSELGLSSNPQDASPSTASPTSAADSLPMPSLIRDAAPSTASASRIVVRTSPPPPPRRPLPPSPTDSAVSSSSEDDVVIDEPASPDLILENLRSALSVVTRQSSIKI</sequence>
<name>A0A4V1IQJ9_9FUNG</name>
<dbReference type="AlphaFoldDB" id="A0A4V1IQJ9"/>
<feature type="transmembrane region" description="Helical" evidence="2">
    <location>
        <begin position="91"/>
        <end position="118"/>
    </location>
</feature>
<feature type="transmembrane region" description="Helical" evidence="2">
    <location>
        <begin position="199"/>
        <end position="229"/>
    </location>
</feature>
<feature type="non-terminal residue" evidence="3">
    <location>
        <position position="396"/>
    </location>
</feature>
<feature type="region of interest" description="Disordered" evidence="1">
    <location>
        <begin position="241"/>
        <end position="371"/>
    </location>
</feature>
<evidence type="ECO:0000256" key="1">
    <source>
        <dbReference type="SAM" id="MobiDB-lite"/>
    </source>
</evidence>
<accession>A0A4V1IQJ9</accession>
<organism evidence="3 4">
    <name type="scientific">Blyttiomyces helicus</name>
    <dbReference type="NCBI Taxonomy" id="388810"/>
    <lineage>
        <taxon>Eukaryota</taxon>
        <taxon>Fungi</taxon>
        <taxon>Fungi incertae sedis</taxon>
        <taxon>Chytridiomycota</taxon>
        <taxon>Chytridiomycota incertae sedis</taxon>
        <taxon>Chytridiomycetes</taxon>
        <taxon>Chytridiomycetes incertae sedis</taxon>
        <taxon>Blyttiomyces</taxon>
    </lineage>
</organism>
<proteinExistence type="predicted"/>
<evidence type="ECO:0000313" key="3">
    <source>
        <dbReference type="EMBL" id="RKO86817.1"/>
    </source>
</evidence>
<keyword evidence="2" id="KW-0472">Membrane</keyword>
<feature type="compositionally biased region" description="Pro residues" evidence="1">
    <location>
        <begin position="340"/>
        <end position="353"/>
    </location>
</feature>